<accession>A0A1B8YM72</accession>
<comment type="caution">
    <text evidence="2">The sequence shown here is derived from an EMBL/GenBank/DDBJ whole genome shotgun (WGS) entry which is preliminary data.</text>
</comment>
<reference evidence="3" key="1">
    <citation type="submission" date="2015-11" db="EMBL/GenBank/DDBJ databases">
        <authorList>
            <person name="Tobias N.J."/>
            <person name="Mishra B."/>
            <person name="Gupta D.K."/>
            <person name="Thines M."/>
            <person name="Stinear T.P."/>
            <person name="Bode H.B."/>
        </authorList>
    </citation>
    <scope>NUCLEOTIDE SEQUENCE [LARGE SCALE GENOMIC DNA]</scope>
    <source>
        <strain evidence="3">PB45.5</strain>
    </source>
</reference>
<evidence type="ECO:0000313" key="3">
    <source>
        <dbReference type="Proteomes" id="UP000092665"/>
    </source>
</evidence>
<dbReference type="EMBL" id="LOIC01000018">
    <property type="protein sequence ID" value="OCA56235.1"/>
    <property type="molecule type" value="Genomic_DNA"/>
</dbReference>
<evidence type="ECO:0000313" key="2">
    <source>
        <dbReference type="EMBL" id="OCA56235.1"/>
    </source>
</evidence>
<gene>
    <name evidence="2" type="ORF">Phpb_00734</name>
</gene>
<dbReference type="InterPro" id="IPR029060">
    <property type="entry name" value="PIN-like_dom_sf"/>
</dbReference>
<dbReference type="Pfam" id="PF01850">
    <property type="entry name" value="PIN"/>
    <property type="match status" value="1"/>
</dbReference>
<dbReference type="RefSeq" id="WP_065389206.1">
    <property type="nucleotide sequence ID" value="NZ_CAWMQN010000018.1"/>
</dbReference>
<feature type="domain" description="PIN" evidence="1">
    <location>
        <begin position="5"/>
        <end position="120"/>
    </location>
</feature>
<protein>
    <submittedName>
        <fullName evidence="2">PIN domain protein</fullName>
    </submittedName>
</protein>
<dbReference type="AlphaFoldDB" id="A0A1B8YM72"/>
<dbReference type="Gene3D" id="3.40.50.1010">
    <property type="entry name" value="5'-nuclease"/>
    <property type="match status" value="1"/>
</dbReference>
<dbReference type="SUPFAM" id="SSF88723">
    <property type="entry name" value="PIN domain-like"/>
    <property type="match status" value="1"/>
</dbReference>
<keyword evidence="3" id="KW-1185">Reference proteome</keyword>
<dbReference type="PANTHER" id="PTHR36173">
    <property type="entry name" value="RIBONUCLEASE VAPC16-RELATED"/>
    <property type="match status" value="1"/>
</dbReference>
<dbReference type="PATRIC" id="fig|29488.15.peg.809"/>
<dbReference type="InterPro" id="IPR052919">
    <property type="entry name" value="TA_system_RNase"/>
</dbReference>
<dbReference type="CDD" id="cd09872">
    <property type="entry name" value="PIN_Sll0205-like"/>
    <property type="match status" value="1"/>
</dbReference>
<proteinExistence type="predicted"/>
<dbReference type="Proteomes" id="UP000092665">
    <property type="component" value="Unassembled WGS sequence"/>
</dbReference>
<name>A0A1B8YM72_9GAMM</name>
<evidence type="ECO:0000259" key="1">
    <source>
        <dbReference type="Pfam" id="PF01850"/>
    </source>
</evidence>
<dbReference type="PANTHER" id="PTHR36173:SF2">
    <property type="entry name" value="RIBONUCLEASE VAPC16"/>
    <property type="match status" value="1"/>
</dbReference>
<organism evidence="2 3">
    <name type="scientific">Photorhabdus namnaonensis</name>
    <dbReference type="NCBI Taxonomy" id="1851568"/>
    <lineage>
        <taxon>Bacteria</taxon>
        <taxon>Pseudomonadati</taxon>
        <taxon>Pseudomonadota</taxon>
        <taxon>Gammaproteobacteria</taxon>
        <taxon>Enterobacterales</taxon>
        <taxon>Morganellaceae</taxon>
        <taxon>Photorhabdus</taxon>
    </lineage>
</organism>
<sequence length="128" mass="14799">MKRLLLDTHVFIWWLTNNSKLGPITRNILSRGANIVYVSAVTPWEISIKRSIGKLDFRADFEIAMEKNNFFPLPISHSHAEYAGDLPRYHSDPFDRMLIVQSQMEGLTLISADSIFSQYDIRLIDARM</sequence>
<dbReference type="InterPro" id="IPR002716">
    <property type="entry name" value="PIN_dom"/>
</dbReference>
<dbReference type="InterPro" id="IPR041705">
    <property type="entry name" value="PIN_Sll0205"/>
</dbReference>